<organism evidence="1 2">
    <name type="scientific">Phytophthora rubi</name>
    <dbReference type="NCBI Taxonomy" id="129364"/>
    <lineage>
        <taxon>Eukaryota</taxon>
        <taxon>Sar</taxon>
        <taxon>Stramenopiles</taxon>
        <taxon>Oomycota</taxon>
        <taxon>Peronosporomycetes</taxon>
        <taxon>Peronosporales</taxon>
        <taxon>Peronosporaceae</taxon>
        <taxon>Phytophthora</taxon>
    </lineage>
</organism>
<dbReference type="Proteomes" id="UP000435112">
    <property type="component" value="Unassembled WGS sequence"/>
</dbReference>
<protein>
    <submittedName>
        <fullName evidence="1">Uncharacterized protein</fullName>
    </submittedName>
</protein>
<accession>A0A6A3J4B5</accession>
<evidence type="ECO:0000313" key="2">
    <source>
        <dbReference type="Proteomes" id="UP000435112"/>
    </source>
</evidence>
<reference evidence="1 2" key="1">
    <citation type="submission" date="2018-09" db="EMBL/GenBank/DDBJ databases">
        <title>Genomic investigation of the strawberry pathogen Phytophthora fragariae indicates pathogenicity is determined by transcriptional variation in three key races.</title>
        <authorList>
            <person name="Adams T.M."/>
            <person name="Armitage A.D."/>
            <person name="Sobczyk M.K."/>
            <person name="Bates H.J."/>
            <person name="Dunwell J.M."/>
            <person name="Nellist C.F."/>
            <person name="Harrison R.J."/>
        </authorList>
    </citation>
    <scope>NUCLEOTIDE SEQUENCE [LARGE SCALE GENOMIC DNA]</scope>
    <source>
        <strain evidence="1 2">SCRP324</strain>
    </source>
</reference>
<dbReference type="EMBL" id="QXFU01002224">
    <property type="protein sequence ID" value="KAE8988677.1"/>
    <property type="molecule type" value="Genomic_DNA"/>
</dbReference>
<dbReference type="AlphaFoldDB" id="A0A6A3J4B5"/>
<sequence length="49" mass="5522">MGFPLPTPLSAVSMMKSEMGWSWSGNGMSIRHATPLRAFHWFQRSNARA</sequence>
<comment type="caution">
    <text evidence="1">The sequence shown here is derived from an EMBL/GenBank/DDBJ whole genome shotgun (WGS) entry which is preliminary data.</text>
</comment>
<name>A0A6A3J4B5_9STRA</name>
<proteinExistence type="predicted"/>
<evidence type="ECO:0000313" key="1">
    <source>
        <dbReference type="EMBL" id="KAE8988677.1"/>
    </source>
</evidence>
<gene>
    <name evidence="1" type="ORF">PR002_g21687</name>
</gene>